<dbReference type="InterPro" id="IPR001214">
    <property type="entry name" value="SET_dom"/>
</dbReference>
<dbReference type="SUPFAM" id="SSF82199">
    <property type="entry name" value="SET domain"/>
    <property type="match status" value="1"/>
</dbReference>
<dbReference type="Pfam" id="PF00856">
    <property type="entry name" value="SET"/>
    <property type="match status" value="1"/>
</dbReference>
<gene>
    <name evidence="2" type="ORF">IQ26_07079</name>
</gene>
<dbReference type="EMBL" id="VLKT01000081">
    <property type="protein sequence ID" value="TWI19713.1"/>
    <property type="molecule type" value="Genomic_DNA"/>
</dbReference>
<dbReference type="AlphaFoldDB" id="A0A562MIH1"/>
<feature type="domain" description="SET" evidence="1">
    <location>
        <begin position="9"/>
        <end position="95"/>
    </location>
</feature>
<organism evidence="2 3">
    <name type="scientific">Mesorhizobium tianshanense</name>
    <dbReference type="NCBI Taxonomy" id="39844"/>
    <lineage>
        <taxon>Bacteria</taxon>
        <taxon>Pseudomonadati</taxon>
        <taxon>Pseudomonadota</taxon>
        <taxon>Alphaproteobacteria</taxon>
        <taxon>Hyphomicrobiales</taxon>
        <taxon>Phyllobacteriaceae</taxon>
        <taxon>Mesorhizobium</taxon>
    </lineage>
</organism>
<evidence type="ECO:0000259" key="1">
    <source>
        <dbReference type="Pfam" id="PF00856"/>
    </source>
</evidence>
<evidence type="ECO:0000313" key="2">
    <source>
        <dbReference type="EMBL" id="TWI19713.1"/>
    </source>
</evidence>
<comment type="caution">
    <text evidence="2">The sequence shown here is derived from an EMBL/GenBank/DDBJ whole genome shotgun (WGS) entry which is preliminary data.</text>
</comment>
<reference evidence="2 3" key="1">
    <citation type="journal article" date="2015" name="Stand. Genomic Sci.">
        <title>Genomic Encyclopedia of Bacterial and Archaeal Type Strains, Phase III: the genomes of soil and plant-associated and newly described type strains.</title>
        <authorList>
            <person name="Whitman W.B."/>
            <person name="Woyke T."/>
            <person name="Klenk H.P."/>
            <person name="Zhou Y."/>
            <person name="Lilburn T.G."/>
            <person name="Beck B.J."/>
            <person name="De Vos P."/>
            <person name="Vandamme P."/>
            <person name="Eisen J.A."/>
            <person name="Garrity G."/>
            <person name="Hugenholtz P."/>
            <person name="Kyrpides N.C."/>
        </authorList>
    </citation>
    <scope>NUCLEOTIDE SEQUENCE [LARGE SCALE GENOMIC DNA]</scope>
    <source>
        <strain evidence="2 3">CGMCC 1.2546</strain>
    </source>
</reference>
<dbReference type="Proteomes" id="UP000317122">
    <property type="component" value="Unassembled WGS sequence"/>
</dbReference>
<sequence>MQRSVDPTGHGLFAIRPVRKGEIIGRFGGRLVSADSIDAYVAKVGKFGHQAHPRWYVCPENADEISRIGAINHSCEPTVGLSDALTLVAMQHIVAIKEGPVELLITQ</sequence>
<dbReference type="Gene3D" id="2.170.270.10">
    <property type="entry name" value="SET domain"/>
    <property type="match status" value="1"/>
</dbReference>
<protein>
    <recommendedName>
        <fullName evidence="1">SET domain-containing protein</fullName>
    </recommendedName>
</protein>
<keyword evidence="3" id="KW-1185">Reference proteome</keyword>
<proteinExistence type="predicted"/>
<dbReference type="InterPro" id="IPR046341">
    <property type="entry name" value="SET_dom_sf"/>
</dbReference>
<accession>A0A562MIH1</accession>
<name>A0A562MIH1_9HYPH</name>
<evidence type="ECO:0000313" key="3">
    <source>
        <dbReference type="Proteomes" id="UP000317122"/>
    </source>
</evidence>